<keyword evidence="2" id="KW-0732">Signal</keyword>
<protein>
    <submittedName>
        <fullName evidence="4">Glycoside hydrolase family 16 protein</fullName>
    </submittedName>
</protein>
<comment type="caution">
    <text evidence="4">The sequence shown here is derived from an EMBL/GenBank/DDBJ whole genome shotgun (WGS) entry which is preliminary data.</text>
</comment>
<feature type="compositionally biased region" description="Acidic residues" evidence="1">
    <location>
        <begin position="312"/>
        <end position="324"/>
    </location>
</feature>
<accession>A0A179FLD9</accession>
<dbReference type="GeneID" id="28850771"/>
<evidence type="ECO:0000256" key="1">
    <source>
        <dbReference type="SAM" id="MobiDB-lite"/>
    </source>
</evidence>
<sequence>MLHPYWTVWLATLVAASLKDLANCDPLRKDMHCPPDPAFAGKASYDFTTSNWDNLHDFWSVDKATSNDKRKLDFQTGGNGAAMGMWKPGDAPTLVSNKYLLFGKVSVTLQAAKGKGLITAVVLKSDSGDEIDWELLGAYDNQAQTNYFYDGQALFNTYNDTYELSTSSFAAFQKYSLEWTDQFLSFSINDTIRKIWYVGEIPPGKWPQTPMQVKLGVWSVSNDSDHGEIEWAGGVPDWGSGPYRGYFKSVEVEDYMGFCNQTDGYVEYQYDERTEGWQKIRIAGCKNRPGAELPTPSPVESGDATATKTDGEGPEESGGGDDEGGSCLSMTVSSTMAAVLGLGWILIL</sequence>
<gene>
    <name evidence="4" type="ORF">VFPPC_08002</name>
</gene>
<proteinExistence type="predicted"/>
<dbReference type="SUPFAM" id="SSF49899">
    <property type="entry name" value="Concanavalin A-like lectins/glucanases"/>
    <property type="match status" value="1"/>
</dbReference>
<dbReference type="PANTHER" id="PTHR10963:SF68">
    <property type="entry name" value="GLYCOSIDASE CRH1-RELATED"/>
    <property type="match status" value="1"/>
</dbReference>
<dbReference type="GO" id="GO:0031505">
    <property type="term" value="P:fungal-type cell wall organization"/>
    <property type="evidence" value="ECO:0007669"/>
    <property type="project" value="TreeGrafter"/>
</dbReference>
<evidence type="ECO:0000313" key="4">
    <source>
        <dbReference type="EMBL" id="OAQ66455.1"/>
    </source>
</evidence>
<evidence type="ECO:0000259" key="3">
    <source>
        <dbReference type="PROSITE" id="PS51762"/>
    </source>
</evidence>
<evidence type="ECO:0000313" key="5">
    <source>
        <dbReference type="Proteomes" id="UP000078397"/>
    </source>
</evidence>
<dbReference type="PANTHER" id="PTHR10963">
    <property type="entry name" value="GLYCOSYL HYDROLASE-RELATED"/>
    <property type="match status" value="1"/>
</dbReference>
<dbReference type="Gene3D" id="2.60.120.200">
    <property type="match status" value="1"/>
</dbReference>
<evidence type="ECO:0000256" key="2">
    <source>
        <dbReference type="SAM" id="SignalP"/>
    </source>
</evidence>
<feature type="chain" id="PRO_5008101818" evidence="2">
    <location>
        <begin position="25"/>
        <end position="348"/>
    </location>
</feature>
<dbReference type="Proteomes" id="UP000078397">
    <property type="component" value="Unassembled WGS sequence"/>
</dbReference>
<dbReference type="RefSeq" id="XP_018143542.1">
    <property type="nucleotide sequence ID" value="XM_018286777.1"/>
</dbReference>
<dbReference type="EMBL" id="LSBJ02000004">
    <property type="protein sequence ID" value="OAQ66455.1"/>
    <property type="molecule type" value="Genomic_DNA"/>
</dbReference>
<dbReference type="AlphaFoldDB" id="A0A179FLD9"/>
<dbReference type="InterPro" id="IPR013320">
    <property type="entry name" value="ConA-like_dom_sf"/>
</dbReference>
<dbReference type="GO" id="GO:0016757">
    <property type="term" value="F:glycosyltransferase activity"/>
    <property type="evidence" value="ECO:0007669"/>
    <property type="project" value="TreeGrafter"/>
</dbReference>
<dbReference type="InterPro" id="IPR000757">
    <property type="entry name" value="Beta-glucanase-like"/>
</dbReference>
<reference evidence="4 5" key="1">
    <citation type="journal article" date="2016" name="PLoS Pathog.">
        <title>Biosynthesis of antibiotic leucinostatins in bio-control fungus Purpureocillium lilacinum and their inhibition on phytophthora revealed by genome mining.</title>
        <authorList>
            <person name="Wang G."/>
            <person name="Liu Z."/>
            <person name="Lin R."/>
            <person name="Li E."/>
            <person name="Mao Z."/>
            <person name="Ling J."/>
            <person name="Yang Y."/>
            <person name="Yin W.B."/>
            <person name="Xie B."/>
        </authorList>
    </citation>
    <scope>NUCLEOTIDE SEQUENCE [LARGE SCALE GENOMIC DNA]</scope>
    <source>
        <strain evidence="4">170</strain>
    </source>
</reference>
<dbReference type="GO" id="GO:0005975">
    <property type="term" value="P:carbohydrate metabolic process"/>
    <property type="evidence" value="ECO:0007669"/>
    <property type="project" value="InterPro"/>
</dbReference>
<feature type="region of interest" description="Disordered" evidence="1">
    <location>
        <begin position="288"/>
        <end position="327"/>
    </location>
</feature>
<feature type="signal peptide" evidence="2">
    <location>
        <begin position="1"/>
        <end position="24"/>
    </location>
</feature>
<feature type="domain" description="GH16" evidence="3">
    <location>
        <begin position="29"/>
        <end position="247"/>
    </location>
</feature>
<dbReference type="KEGG" id="pchm:VFPPC_08002"/>
<keyword evidence="5" id="KW-1185">Reference proteome</keyword>
<keyword evidence="4" id="KW-0378">Hydrolase</keyword>
<dbReference type="PROSITE" id="PS51762">
    <property type="entry name" value="GH16_2"/>
    <property type="match status" value="1"/>
</dbReference>
<dbReference type="STRING" id="1380566.A0A179FLD9"/>
<dbReference type="InterPro" id="IPR050546">
    <property type="entry name" value="Glycosyl_Hydrlase_16"/>
</dbReference>
<organism evidence="4 5">
    <name type="scientific">Pochonia chlamydosporia 170</name>
    <dbReference type="NCBI Taxonomy" id="1380566"/>
    <lineage>
        <taxon>Eukaryota</taxon>
        <taxon>Fungi</taxon>
        <taxon>Dikarya</taxon>
        <taxon>Ascomycota</taxon>
        <taxon>Pezizomycotina</taxon>
        <taxon>Sordariomycetes</taxon>
        <taxon>Hypocreomycetidae</taxon>
        <taxon>Hypocreales</taxon>
        <taxon>Clavicipitaceae</taxon>
        <taxon>Pochonia</taxon>
    </lineage>
</organism>
<dbReference type="OrthoDB" id="4781at2759"/>
<dbReference type="GO" id="GO:0004553">
    <property type="term" value="F:hydrolase activity, hydrolyzing O-glycosyl compounds"/>
    <property type="evidence" value="ECO:0007669"/>
    <property type="project" value="InterPro"/>
</dbReference>
<name>A0A179FLD9_METCM</name>
<dbReference type="GO" id="GO:0009277">
    <property type="term" value="C:fungal-type cell wall"/>
    <property type="evidence" value="ECO:0007669"/>
    <property type="project" value="TreeGrafter"/>
</dbReference>
<dbReference type="Pfam" id="PF00722">
    <property type="entry name" value="Glyco_hydro_16"/>
    <property type="match status" value="1"/>
</dbReference>